<reference evidence="4" key="1">
    <citation type="submission" date="2016-08" db="EMBL/GenBank/DDBJ databases">
        <authorList>
            <person name="Seilhamer J.J."/>
        </authorList>
    </citation>
    <scope>NUCLEOTIDE SEQUENCE</scope>
    <source>
        <strain evidence="4">86</strain>
    </source>
</reference>
<sequence length="367" mass="41049">MMYLKKCSFVLVFMLIVAFALAGCANQTAGTPSQEKTLKQTEITFLDQNDRKVTVKAPVKRIVALQHHSLDILAMLGAQDQVVGVVSKWDSLLGNYMTDVFPGIEALPTPGSLEDCNVEEVAKLNPDLVIVAAQFKKEYIQQLENLGIPVMTVTLRGEGKQKEAQNPELANADVAYTRGCEWAVRKLGEVTGKTDKAVKIWDFAVANRTYVEDQLKNMSGDQKVRVFIANENNMTYGSDKYVGCQLERAGAVNVAAAEIKGYKEVSFEKVAQWNPDVIVVQDRYKSVYDSILADAKWQDIKAVKENRVILAPYWTKPWGNPGPDSIALGELWLAYQFYPDQIKRDVVEVKAKEFYKEIYGINFTGTI</sequence>
<name>A0A212LUA0_9FIRM</name>
<evidence type="ECO:0000259" key="3">
    <source>
        <dbReference type="PROSITE" id="PS50983"/>
    </source>
</evidence>
<evidence type="ECO:0000256" key="2">
    <source>
        <dbReference type="SAM" id="SignalP"/>
    </source>
</evidence>
<dbReference type="InterPro" id="IPR050902">
    <property type="entry name" value="ABC_Transporter_SBP"/>
</dbReference>
<dbReference type="Gene3D" id="3.40.50.1980">
    <property type="entry name" value="Nitrogenase molybdenum iron protein domain"/>
    <property type="match status" value="2"/>
</dbReference>
<evidence type="ECO:0000313" key="4">
    <source>
        <dbReference type="EMBL" id="SCM81175.1"/>
    </source>
</evidence>
<dbReference type="GO" id="GO:0071281">
    <property type="term" value="P:cellular response to iron ion"/>
    <property type="evidence" value="ECO:0007669"/>
    <property type="project" value="TreeGrafter"/>
</dbReference>
<keyword evidence="2" id="KW-0732">Signal</keyword>
<protein>
    <recommendedName>
        <fullName evidence="3">Fe/B12 periplasmic-binding domain-containing protein</fullName>
    </recommendedName>
</protein>
<accession>A0A212LUA0</accession>
<proteinExistence type="inferred from homology"/>
<comment type="similarity">
    <text evidence="1">Belongs to the bacterial solute-binding protein 8 family.</text>
</comment>
<dbReference type="InterPro" id="IPR002491">
    <property type="entry name" value="ABC_transptr_periplasmic_BD"/>
</dbReference>
<dbReference type="PANTHER" id="PTHR30535:SF34">
    <property type="entry name" value="MOLYBDATE-BINDING PROTEIN MOLA"/>
    <property type="match status" value="1"/>
</dbReference>
<dbReference type="RefSeq" id="WP_288184275.1">
    <property type="nucleotide sequence ID" value="NZ_LT608335.1"/>
</dbReference>
<dbReference type="AlphaFoldDB" id="A0A212LUA0"/>
<feature type="domain" description="Fe/B12 periplasmic-binding" evidence="3">
    <location>
        <begin position="61"/>
        <end position="341"/>
    </location>
</feature>
<dbReference type="PROSITE" id="PS51257">
    <property type="entry name" value="PROKAR_LIPOPROTEIN"/>
    <property type="match status" value="1"/>
</dbReference>
<gene>
    <name evidence="4" type="ORF">KL86SPO_31354</name>
</gene>
<evidence type="ECO:0000256" key="1">
    <source>
        <dbReference type="ARBA" id="ARBA00008814"/>
    </source>
</evidence>
<organism evidence="4">
    <name type="scientific">uncultured Sporomusa sp</name>
    <dbReference type="NCBI Taxonomy" id="307249"/>
    <lineage>
        <taxon>Bacteria</taxon>
        <taxon>Bacillati</taxon>
        <taxon>Bacillota</taxon>
        <taxon>Negativicutes</taxon>
        <taxon>Selenomonadales</taxon>
        <taxon>Sporomusaceae</taxon>
        <taxon>Sporomusa</taxon>
        <taxon>environmental samples</taxon>
    </lineage>
</organism>
<dbReference type="PANTHER" id="PTHR30535">
    <property type="entry name" value="VITAMIN B12-BINDING PROTEIN"/>
    <property type="match status" value="1"/>
</dbReference>
<dbReference type="SUPFAM" id="SSF53807">
    <property type="entry name" value="Helical backbone' metal receptor"/>
    <property type="match status" value="1"/>
</dbReference>
<dbReference type="PROSITE" id="PS50983">
    <property type="entry name" value="FE_B12_PBP"/>
    <property type="match status" value="1"/>
</dbReference>
<feature type="signal peptide" evidence="2">
    <location>
        <begin position="1"/>
        <end position="22"/>
    </location>
</feature>
<feature type="chain" id="PRO_5038836993" description="Fe/B12 periplasmic-binding domain-containing protein" evidence="2">
    <location>
        <begin position="23"/>
        <end position="367"/>
    </location>
</feature>
<dbReference type="Pfam" id="PF01497">
    <property type="entry name" value="Peripla_BP_2"/>
    <property type="match status" value="1"/>
</dbReference>
<dbReference type="EMBL" id="FMJE01000003">
    <property type="protein sequence ID" value="SCM81175.1"/>
    <property type="molecule type" value="Genomic_DNA"/>
</dbReference>